<proteinExistence type="predicted"/>
<evidence type="ECO:0000313" key="2">
    <source>
        <dbReference type="EMBL" id="KAH3780121.1"/>
    </source>
</evidence>
<accession>A0A9D4EI53</accession>
<evidence type="ECO:0000313" key="3">
    <source>
        <dbReference type="Proteomes" id="UP000828390"/>
    </source>
</evidence>
<comment type="caution">
    <text evidence="2">The sequence shown here is derived from an EMBL/GenBank/DDBJ whole genome shotgun (WGS) entry which is preliminary data.</text>
</comment>
<dbReference type="AlphaFoldDB" id="A0A9D4EI53"/>
<feature type="signal peptide" evidence="1">
    <location>
        <begin position="1"/>
        <end position="32"/>
    </location>
</feature>
<dbReference type="EMBL" id="JAIWYP010000008">
    <property type="protein sequence ID" value="KAH3780121.1"/>
    <property type="molecule type" value="Genomic_DNA"/>
</dbReference>
<gene>
    <name evidence="2" type="ORF">DPMN_157931</name>
</gene>
<keyword evidence="1" id="KW-0732">Signal</keyword>
<name>A0A9D4EI53_DREPO</name>
<organism evidence="2 3">
    <name type="scientific">Dreissena polymorpha</name>
    <name type="common">Zebra mussel</name>
    <name type="synonym">Mytilus polymorpha</name>
    <dbReference type="NCBI Taxonomy" id="45954"/>
    <lineage>
        <taxon>Eukaryota</taxon>
        <taxon>Metazoa</taxon>
        <taxon>Spiralia</taxon>
        <taxon>Lophotrochozoa</taxon>
        <taxon>Mollusca</taxon>
        <taxon>Bivalvia</taxon>
        <taxon>Autobranchia</taxon>
        <taxon>Heteroconchia</taxon>
        <taxon>Euheterodonta</taxon>
        <taxon>Imparidentia</taxon>
        <taxon>Neoheterodontei</taxon>
        <taxon>Myida</taxon>
        <taxon>Dreissenoidea</taxon>
        <taxon>Dreissenidae</taxon>
        <taxon>Dreissena</taxon>
    </lineage>
</organism>
<dbReference type="Proteomes" id="UP000828390">
    <property type="component" value="Unassembled WGS sequence"/>
</dbReference>
<evidence type="ECO:0000256" key="1">
    <source>
        <dbReference type="SAM" id="SignalP"/>
    </source>
</evidence>
<reference evidence="2" key="1">
    <citation type="journal article" date="2019" name="bioRxiv">
        <title>The Genome of the Zebra Mussel, Dreissena polymorpha: A Resource for Invasive Species Research.</title>
        <authorList>
            <person name="McCartney M.A."/>
            <person name="Auch B."/>
            <person name="Kono T."/>
            <person name="Mallez S."/>
            <person name="Zhang Y."/>
            <person name="Obille A."/>
            <person name="Becker A."/>
            <person name="Abrahante J.E."/>
            <person name="Garbe J."/>
            <person name="Badalamenti J.P."/>
            <person name="Herman A."/>
            <person name="Mangelson H."/>
            <person name="Liachko I."/>
            <person name="Sullivan S."/>
            <person name="Sone E.D."/>
            <person name="Koren S."/>
            <person name="Silverstein K.A.T."/>
            <person name="Beckman K.B."/>
            <person name="Gohl D.M."/>
        </authorList>
    </citation>
    <scope>NUCLEOTIDE SEQUENCE</scope>
    <source>
        <strain evidence="2">Duluth1</strain>
        <tissue evidence="2">Whole animal</tissue>
    </source>
</reference>
<keyword evidence="3" id="KW-1185">Reference proteome</keyword>
<feature type="chain" id="PRO_5038758620" evidence="1">
    <location>
        <begin position="33"/>
        <end position="56"/>
    </location>
</feature>
<protein>
    <submittedName>
        <fullName evidence="2">Uncharacterized protein</fullName>
    </submittedName>
</protein>
<reference evidence="2" key="2">
    <citation type="submission" date="2020-11" db="EMBL/GenBank/DDBJ databases">
        <authorList>
            <person name="McCartney M.A."/>
            <person name="Auch B."/>
            <person name="Kono T."/>
            <person name="Mallez S."/>
            <person name="Becker A."/>
            <person name="Gohl D.M."/>
            <person name="Silverstein K.A.T."/>
            <person name="Koren S."/>
            <person name="Bechman K.B."/>
            <person name="Herman A."/>
            <person name="Abrahante J.E."/>
            <person name="Garbe J."/>
        </authorList>
    </citation>
    <scope>NUCLEOTIDE SEQUENCE</scope>
    <source>
        <strain evidence="2">Duluth1</strain>
        <tissue evidence="2">Whole animal</tissue>
    </source>
</reference>
<sequence>MTTYHIGLEDPGDNSLIVNLLLLLVLVGLLDDGNDQLQESLGVQGLQCLGVRLGLH</sequence>